<evidence type="ECO:0000256" key="2">
    <source>
        <dbReference type="ARBA" id="ARBA00022448"/>
    </source>
</evidence>
<proteinExistence type="inferred from homology"/>
<evidence type="ECO:0000256" key="5">
    <source>
        <dbReference type="ARBA" id="ARBA00022989"/>
    </source>
</evidence>
<dbReference type="Gene3D" id="1.10.3720.10">
    <property type="entry name" value="MetI-like"/>
    <property type="match status" value="1"/>
</dbReference>
<feature type="transmembrane region" description="Helical" evidence="7">
    <location>
        <begin position="100"/>
        <end position="121"/>
    </location>
</feature>
<dbReference type="GO" id="GO:0005886">
    <property type="term" value="C:plasma membrane"/>
    <property type="evidence" value="ECO:0007669"/>
    <property type="project" value="UniProtKB-SubCell"/>
</dbReference>
<gene>
    <name evidence="9" type="ORF">MALL_0790</name>
</gene>
<dbReference type="PROSITE" id="PS50928">
    <property type="entry name" value="ABC_TM1"/>
    <property type="match status" value="1"/>
</dbReference>
<feature type="transmembrane region" description="Helical" evidence="7">
    <location>
        <begin position="64"/>
        <end position="93"/>
    </location>
</feature>
<evidence type="ECO:0000313" key="10">
    <source>
        <dbReference type="Proteomes" id="UP000004757"/>
    </source>
</evidence>
<evidence type="ECO:0000256" key="1">
    <source>
        <dbReference type="ARBA" id="ARBA00004651"/>
    </source>
</evidence>
<keyword evidence="6 7" id="KW-0472">Membrane</keyword>
<dbReference type="PANTHER" id="PTHR43744">
    <property type="entry name" value="ABC TRANSPORTER PERMEASE PROTEIN MG189-RELATED-RELATED"/>
    <property type="match status" value="1"/>
</dbReference>
<dbReference type="RefSeq" id="WP_005683192.1">
    <property type="nucleotide sequence ID" value="NZ_ADNC01000004.1"/>
</dbReference>
<protein>
    <submittedName>
        <fullName evidence="9">ABC transporter, permease protein</fullName>
    </submittedName>
</protein>
<keyword evidence="10" id="KW-1185">Reference proteome</keyword>
<evidence type="ECO:0000256" key="3">
    <source>
        <dbReference type="ARBA" id="ARBA00022475"/>
    </source>
</evidence>
<reference evidence="9 10" key="1">
    <citation type="submission" date="2010-03" db="EMBL/GenBank/DDBJ databases">
        <authorList>
            <person name="Glass J.I."/>
            <person name="Benders G.A."/>
            <person name="Durkin A.S."/>
            <person name="Farmerie W.G."/>
            <person name="Hlavinka K."/>
            <person name="Hostetler J."/>
            <person name="Jackson J."/>
            <person name="May M.A."/>
            <person name="Miller R.H."/>
            <person name="Paralanov V."/>
            <person name="Radune D."/>
            <person name="Szczypinski B."/>
            <person name="Brown D.R."/>
        </authorList>
    </citation>
    <scope>NUCLEOTIDE SEQUENCE [LARGE SCALE GENOMIC DNA]</scope>
    <source>
        <strain evidence="9 10">A21JP2</strain>
    </source>
</reference>
<dbReference type="OrthoDB" id="9815445at2"/>
<evidence type="ECO:0000256" key="7">
    <source>
        <dbReference type="RuleBase" id="RU363032"/>
    </source>
</evidence>
<dbReference type="InterPro" id="IPR000515">
    <property type="entry name" value="MetI-like"/>
</dbReference>
<dbReference type="eggNOG" id="COG0395">
    <property type="taxonomic scope" value="Bacteria"/>
</dbReference>
<accession>D4XV49</accession>
<evidence type="ECO:0000256" key="6">
    <source>
        <dbReference type="ARBA" id="ARBA00023136"/>
    </source>
</evidence>
<comment type="similarity">
    <text evidence="7">Belongs to the binding-protein-dependent transport system permease family.</text>
</comment>
<dbReference type="SUPFAM" id="SSF161098">
    <property type="entry name" value="MetI-like"/>
    <property type="match status" value="1"/>
</dbReference>
<feature type="domain" description="ABC transmembrane type-1" evidence="8">
    <location>
        <begin position="68"/>
        <end position="260"/>
    </location>
</feature>
<feature type="transmembrane region" description="Helical" evidence="7">
    <location>
        <begin position="12"/>
        <end position="29"/>
    </location>
</feature>
<keyword evidence="4 7" id="KW-0812">Transmembrane</keyword>
<dbReference type="STRING" id="747682.MALL_0790"/>
<comment type="caution">
    <text evidence="9">The sequence shown here is derived from an EMBL/GenBank/DDBJ whole genome shotgun (WGS) entry which is preliminary data.</text>
</comment>
<evidence type="ECO:0000256" key="4">
    <source>
        <dbReference type="ARBA" id="ARBA00022692"/>
    </source>
</evidence>
<evidence type="ECO:0000259" key="8">
    <source>
        <dbReference type="PROSITE" id="PS50928"/>
    </source>
</evidence>
<dbReference type="InterPro" id="IPR035906">
    <property type="entry name" value="MetI-like_sf"/>
</dbReference>
<dbReference type="AlphaFoldDB" id="D4XV49"/>
<keyword evidence="3" id="KW-1003">Cell membrane</keyword>
<organism evidence="9 10">
    <name type="scientific">Mycoplasmopsis alligatoris A21JP2</name>
    <dbReference type="NCBI Taxonomy" id="747682"/>
    <lineage>
        <taxon>Bacteria</taxon>
        <taxon>Bacillati</taxon>
        <taxon>Mycoplasmatota</taxon>
        <taxon>Mycoplasmoidales</taxon>
        <taxon>Metamycoplasmataceae</taxon>
        <taxon>Mycoplasmopsis</taxon>
    </lineage>
</organism>
<dbReference type="Pfam" id="PF00528">
    <property type="entry name" value="BPD_transp_1"/>
    <property type="match status" value="1"/>
</dbReference>
<name>D4XV49_9BACT</name>
<dbReference type="EMBL" id="ADNC01000004">
    <property type="protein sequence ID" value="EFF41768.1"/>
    <property type="molecule type" value="Genomic_DNA"/>
</dbReference>
<keyword evidence="5 7" id="KW-1133">Transmembrane helix</keyword>
<keyword evidence="2 7" id="KW-0813">Transport</keyword>
<feature type="transmembrane region" description="Helical" evidence="7">
    <location>
        <begin position="243"/>
        <end position="264"/>
    </location>
</feature>
<dbReference type="Proteomes" id="UP000004757">
    <property type="component" value="Unassembled WGS sequence"/>
</dbReference>
<dbReference type="PANTHER" id="PTHR43744:SF8">
    <property type="entry name" value="SN-GLYCEROL-3-PHOSPHATE TRANSPORT SYSTEM PERMEASE PROTEIN UGPE"/>
    <property type="match status" value="1"/>
</dbReference>
<feature type="transmembrane region" description="Helical" evidence="7">
    <location>
        <begin position="141"/>
        <end position="159"/>
    </location>
</feature>
<sequence length="272" mass="31548">MSKQIKEFLKYLLVIFLLLIFLFPLYYLFVKSHYSNSFETNNIVSFSPDTFDFYNYKQALNTNFLPALGLSISSLVLVLLIRLFIFILAAIALNKLPKVIVKFILIFLLIISLIPDVVLFLPLKKVLIETNLINKSLAFSLITNSIFSYFIFLNIFKTFEEIKEKQKETIQIDNIGFRHQVLYVYLPKLRMPLFLLVIFSTLNVWNDYLWPLFILSGYKLDTIGIWFRFLGDTGFSNLENVQSAGAIIALSIPLSIYLIFSPFINKIISKNS</sequence>
<comment type="subcellular location">
    <subcellularLocation>
        <location evidence="1 7">Cell membrane</location>
        <topology evidence="1 7">Multi-pass membrane protein</topology>
    </subcellularLocation>
</comment>
<evidence type="ECO:0000313" key="9">
    <source>
        <dbReference type="EMBL" id="EFF41768.1"/>
    </source>
</evidence>
<dbReference type="GO" id="GO:0055085">
    <property type="term" value="P:transmembrane transport"/>
    <property type="evidence" value="ECO:0007669"/>
    <property type="project" value="InterPro"/>
</dbReference>